<reference evidence="2 3" key="1">
    <citation type="submission" date="2016-06" db="EMBL/GenBank/DDBJ databases">
        <title>Evolution of pathogenesis and genome organization in the Tremellales.</title>
        <authorList>
            <person name="Cuomo C."/>
            <person name="Litvintseva A."/>
            <person name="Heitman J."/>
            <person name="Chen Y."/>
            <person name="Sun S."/>
            <person name="Springer D."/>
            <person name="Dromer F."/>
            <person name="Young S."/>
            <person name="Zeng Q."/>
            <person name="Chapman S."/>
            <person name="Gujja S."/>
            <person name="Saif S."/>
            <person name="Birren B."/>
        </authorList>
    </citation>
    <scope>NUCLEOTIDE SEQUENCE [LARGE SCALE GENOMIC DNA]</scope>
    <source>
        <strain evidence="2 3">CBS 6039</strain>
    </source>
</reference>
<dbReference type="RefSeq" id="XP_018992635.1">
    <property type="nucleotide sequence ID" value="XM_019138692.1"/>
</dbReference>
<keyword evidence="3" id="KW-1185">Reference proteome</keyword>
<sequence length="196" mass="21088">MRQADIYLAPNVSLFSLCHPQLTKGKINQTEPNTMAVQKSPVTSTYNLRRPPRAQTPPASASSSASALAPASPTASPPPPPSKSKTTKSSPKPKPKAKTNDPELQSKVIKSRRAAERPRGKGSNPSSSFPETTVDGKISPRIIITPPPDEINGLDLMWHAILYVEGKARLEQTSALGLLADVASWQQPVMRGMSFE</sequence>
<protein>
    <submittedName>
        <fullName evidence="2">Uncharacterized protein</fullName>
    </submittedName>
</protein>
<name>A0A1E3HM19_9TREE</name>
<accession>A0A1E3HM19</accession>
<gene>
    <name evidence="2" type="ORF">L202_04583</name>
</gene>
<proteinExistence type="predicted"/>
<dbReference type="EMBL" id="AWGJ01000007">
    <property type="protein sequence ID" value="ODN77399.1"/>
    <property type="molecule type" value="Genomic_DNA"/>
</dbReference>
<evidence type="ECO:0000313" key="2">
    <source>
        <dbReference type="EMBL" id="ODN77399.1"/>
    </source>
</evidence>
<feature type="compositionally biased region" description="Low complexity" evidence="1">
    <location>
        <begin position="56"/>
        <end position="74"/>
    </location>
</feature>
<feature type="region of interest" description="Disordered" evidence="1">
    <location>
        <begin position="25"/>
        <end position="142"/>
    </location>
</feature>
<dbReference type="AlphaFoldDB" id="A0A1E3HM19"/>
<feature type="compositionally biased region" description="Polar residues" evidence="1">
    <location>
        <begin position="26"/>
        <end position="47"/>
    </location>
</feature>
<evidence type="ECO:0000256" key="1">
    <source>
        <dbReference type="SAM" id="MobiDB-lite"/>
    </source>
</evidence>
<organism evidence="2 3">
    <name type="scientific">Cryptococcus amylolentus CBS 6039</name>
    <dbReference type="NCBI Taxonomy" id="1295533"/>
    <lineage>
        <taxon>Eukaryota</taxon>
        <taxon>Fungi</taxon>
        <taxon>Dikarya</taxon>
        <taxon>Basidiomycota</taxon>
        <taxon>Agaricomycotina</taxon>
        <taxon>Tremellomycetes</taxon>
        <taxon>Tremellales</taxon>
        <taxon>Cryptococcaceae</taxon>
        <taxon>Cryptococcus</taxon>
    </lineage>
</organism>
<evidence type="ECO:0000313" key="3">
    <source>
        <dbReference type="Proteomes" id="UP000094065"/>
    </source>
</evidence>
<comment type="caution">
    <text evidence="2">The sequence shown here is derived from an EMBL/GenBank/DDBJ whole genome shotgun (WGS) entry which is preliminary data.</text>
</comment>
<dbReference type="GeneID" id="30155892"/>
<dbReference type="OrthoDB" id="10423359at2759"/>
<dbReference type="Proteomes" id="UP000094065">
    <property type="component" value="Unassembled WGS sequence"/>
</dbReference>